<gene>
    <name evidence="1" type="ORF">GCM10010096_31610</name>
</gene>
<comment type="caution">
    <text evidence="1">The sequence shown here is derived from an EMBL/GenBank/DDBJ whole genome shotgun (WGS) entry which is preliminary data.</text>
</comment>
<accession>A0A8H9IRI0</accession>
<dbReference type="AlphaFoldDB" id="A0A8H9IRI0"/>
<dbReference type="Pfam" id="PF05621">
    <property type="entry name" value="TniB"/>
    <property type="match status" value="1"/>
</dbReference>
<proteinExistence type="predicted"/>
<dbReference type="SUPFAM" id="SSF52540">
    <property type="entry name" value="P-loop containing nucleoside triphosphate hydrolases"/>
    <property type="match status" value="1"/>
</dbReference>
<keyword evidence="2" id="KW-1185">Reference proteome</keyword>
<name>A0A8H9IRI0_9BURK</name>
<reference evidence="2" key="1">
    <citation type="journal article" date="2019" name="Int. J. Syst. Evol. Microbiol.">
        <title>The Global Catalogue of Microorganisms (GCM) 10K type strain sequencing project: providing services to taxonomists for standard genome sequencing and annotation.</title>
        <authorList>
            <consortium name="The Broad Institute Genomics Platform"/>
            <consortium name="The Broad Institute Genome Sequencing Center for Infectious Disease"/>
            <person name="Wu L."/>
            <person name="Ma J."/>
        </authorList>
    </citation>
    <scope>NUCLEOTIDE SEQUENCE [LARGE SCALE GENOMIC DNA]</scope>
    <source>
        <strain evidence="2">KCTC 42083</strain>
    </source>
</reference>
<organism evidence="1 2">
    <name type="scientific">Alcaligenes pakistanensis</name>
    <dbReference type="NCBI Taxonomy" id="1482717"/>
    <lineage>
        <taxon>Bacteria</taxon>
        <taxon>Pseudomonadati</taxon>
        <taxon>Pseudomonadota</taxon>
        <taxon>Betaproteobacteria</taxon>
        <taxon>Burkholderiales</taxon>
        <taxon>Alcaligenaceae</taxon>
        <taxon>Alcaligenes</taxon>
    </lineage>
</organism>
<dbReference type="RefSeq" id="WP_189393628.1">
    <property type="nucleotide sequence ID" value="NZ_BMZN01000005.1"/>
</dbReference>
<evidence type="ECO:0000313" key="1">
    <source>
        <dbReference type="EMBL" id="GHC56387.1"/>
    </source>
</evidence>
<dbReference type="Gene3D" id="3.40.50.300">
    <property type="entry name" value="P-loop containing nucleotide triphosphate hydrolases"/>
    <property type="match status" value="1"/>
</dbReference>
<dbReference type="EMBL" id="BMZN01000005">
    <property type="protein sequence ID" value="GHC56387.1"/>
    <property type="molecule type" value="Genomic_DNA"/>
</dbReference>
<sequence>MSAANKQLRVSALRACVQEDFYHDSYERFYTTLKALVVSKLHADAGMREVIMFLGPARIGKTRILEALDLGFGQTRHTGAGRSKDLVYVRVPEGGTAGSILSAILRAMGEPYQTAIKLNEMRNRVRQRFLSTGLRVAIFDETQHMVEEGRKTAVRAASDFIKGLIEENPQVTFIFSGIPLTARLREENPQLRGRCDKPIYFLPYGWHSAPERECFAAGVLAVYQTVCSVMDGESVDAMRFIKACYLLGGGCFGFVINFVRSLANALEQDAQASHLQPHHLALAFEKNSRDTEYSLNPFESADEISDEMLLQAWKLVMVEHGLQRFIPIGALVGAA</sequence>
<protein>
    <submittedName>
        <fullName evidence="1">Transposase</fullName>
    </submittedName>
</protein>
<dbReference type="InterPro" id="IPR027417">
    <property type="entry name" value="P-loop_NTPase"/>
</dbReference>
<dbReference type="InterPro" id="IPR008868">
    <property type="entry name" value="TniB"/>
</dbReference>
<evidence type="ECO:0000313" key="2">
    <source>
        <dbReference type="Proteomes" id="UP000608923"/>
    </source>
</evidence>
<dbReference type="Proteomes" id="UP000608923">
    <property type="component" value="Unassembled WGS sequence"/>
</dbReference>